<feature type="domain" description="AAA+ ATPase" evidence="1">
    <location>
        <begin position="65"/>
        <end position="201"/>
    </location>
</feature>
<dbReference type="PANTHER" id="PTHR32046">
    <property type="entry name" value="G DOMAIN-CONTAINING PROTEIN"/>
    <property type="match status" value="1"/>
</dbReference>
<dbReference type="Gene3D" id="3.40.50.300">
    <property type="entry name" value="P-loop containing nucleotide triphosphate hydrolases"/>
    <property type="match status" value="1"/>
</dbReference>
<dbReference type="Proteomes" id="UP001445076">
    <property type="component" value="Unassembled WGS sequence"/>
</dbReference>
<proteinExistence type="predicted"/>
<dbReference type="InterPro" id="IPR003593">
    <property type="entry name" value="AAA+_ATPase"/>
</dbReference>
<dbReference type="PANTHER" id="PTHR32046:SF14">
    <property type="match status" value="1"/>
</dbReference>
<name>A0AAW0WYI4_CHEQU</name>
<organism evidence="2 3">
    <name type="scientific">Cherax quadricarinatus</name>
    <name type="common">Australian red claw crayfish</name>
    <dbReference type="NCBI Taxonomy" id="27406"/>
    <lineage>
        <taxon>Eukaryota</taxon>
        <taxon>Metazoa</taxon>
        <taxon>Ecdysozoa</taxon>
        <taxon>Arthropoda</taxon>
        <taxon>Crustacea</taxon>
        <taxon>Multicrustacea</taxon>
        <taxon>Malacostraca</taxon>
        <taxon>Eumalacostraca</taxon>
        <taxon>Eucarida</taxon>
        <taxon>Decapoda</taxon>
        <taxon>Pleocyemata</taxon>
        <taxon>Astacidea</taxon>
        <taxon>Parastacoidea</taxon>
        <taxon>Parastacidae</taxon>
        <taxon>Cherax</taxon>
    </lineage>
</organism>
<dbReference type="AlphaFoldDB" id="A0AAW0WYI4"/>
<comment type="caution">
    <text evidence="2">The sequence shown here is derived from an EMBL/GenBank/DDBJ whole genome shotgun (WGS) entry which is preliminary data.</text>
</comment>
<sequence>MAPTNLAVSAGYEKTLLKTRAKDIFSRRHEYEEGLEIRKLEMNVEHKNDKDKVQKMSLGQKTNRPTKVILLVGATGTGKTTLINAMVNYIYRIDFTDDFRLVLIDDKNAPKRSQAESQTDLITAYAFYQLPGMPFEYNYVLIDTPGFGDTRGIQRDRDMMKQLEMFLKQDYGIDQVDGVGFVTPASAARLTQTQRYVYDGLSSMFGKDIKDNIYIMATFADAKTPPVLDALKEAEVHYSGFYKFNNSALYARNTGGDGGSSDDSDDEDSAYICKLFWEMGYKSMTNFFLKLGKTSPASLTLTKQVLEERSRLQLVVIGLQNQIHLGLGMLSNLNQERDMLTRLDDDMKGSANYQEEVEVPKITKIDLKARENVTNCIKCNMTCHYPCYIPDDANKAGCWAMTDNYCRVCPEKCYWDIHKNMGFRYEHTWIKETRTVQELLDRYEKASKGKLDKEGAIKAIENDINQHAQILIDMIKEAQSHVERLEEIALKPNPLSTKEYIDLMIESEKMQKRHNFEKRIELLVKLKEEVAVIQGVRGNCNQSGESLLKYFQGHIID</sequence>
<accession>A0AAW0WYI4</accession>
<dbReference type="EMBL" id="JARKIK010000056">
    <property type="protein sequence ID" value="KAK8732481.1"/>
    <property type="molecule type" value="Genomic_DNA"/>
</dbReference>
<protein>
    <recommendedName>
        <fullName evidence="1">AAA+ ATPase domain-containing protein</fullName>
    </recommendedName>
</protein>
<dbReference type="CDD" id="cd00882">
    <property type="entry name" value="Ras_like_GTPase"/>
    <property type="match status" value="1"/>
</dbReference>
<evidence type="ECO:0000313" key="3">
    <source>
        <dbReference type="Proteomes" id="UP001445076"/>
    </source>
</evidence>
<dbReference type="SMART" id="SM00382">
    <property type="entry name" value="AAA"/>
    <property type="match status" value="1"/>
</dbReference>
<evidence type="ECO:0000259" key="1">
    <source>
        <dbReference type="SMART" id="SM00382"/>
    </source>
</evidence>
<dbReference type="SUPFAM" id="SSF52540">
    <property type="entry name" value="P-loop containing nucleoside triphosphate hydrolases"/>
    <property type="match status" value="1"/>
</dbReference>
<gene>
    <name evidence="2" type="ORF">OTU49_006782</name>
</gene>
<evidence type="ECO:0000313" key="2">
    <source>
        <dbReference type="EMBL" id="KAK8732481.1"/>
    </source>
</evidence>
<reference evidence="2 3" key="1">
    <citation type="journal article" date="2024" name="BMC Genomics">
        <title>Genome assembly of redclaw crayfish (Cherax quadricarinatus) provides insights into its immune adaptation and hypoxia tolerance.</title>
        <authorList>
            <person name="Liu Z."/>
            <person name="Zheng J."/>
            <person name="Li H."/>
            <person name="Fang K."/>
            <person name="Wang S."/>
            <person name="He J."/>
            <person name="Zhou D."/>
            <person name="Weng S."/>
            <person name="Chi M."/>
            <person name="Gu Z."/>
            <person name="He J."/>
            <person name="Li F."/>
            <person name="Wang M."/>
        </authorList>
    </citation>
    <scope>NUCLEOTIDE SEQUENCE [LARGE SCALE GENOMIC DNA]</scope>
    <source>
        <strain evidence="2">ZL_2023a</strain>
    </source>
</reference>
<dbReference type="InterPro" id="IPR027417">
    <property type="entry name" value="P-loop_NTPase"/>
</dbReference>
<dbReference type="GO" id="GO:0005525">
    <property type="term" value="F:GTP binding"/>
    <property type="evidence" value="ECO:0007669"/>
    <property type="project" value="InterPro"/>
</dbReference>
<keyword evidence="3" id="KW-1185">Reference proteome</keyword>